<keyword evidence="2" id="KW-1185">Reference proteome</keyword>
<accession>A0A7N0T6K8</accession>
<dbReference type="Gramene" id="Kaladp0024s0562.1.v1.1">
    <property type="protein sequence ID" value="Kaladp0024s0562.1.v1.1"/>
    <property type="gene ID" value="Kaladp0024s0562.v1.1"/>
</dbReference>
<evidence type="ECO:0000313" key="2">
    <source>
        <dbReference type="Proteomes" id="UP000594263"/>
    </source>
</evidence>
<sequence>MSSNQSPVFPTRHFSDYGFDSQFDYFQVLEEARGRQREALSRSIDSFRFKLHKPISVPSQHSPTASPCHSQKKKKKKLRWWNKAFVFFKWHIKKPLSNHGEDDRDVHEARARAFRAAASGPLYMTDCGPTPHRMLGSRPSLSPAGSGCRSPYVSLRELNMEQHWQTMSGSASPIYLVT</sequence>
<reference evidence="1" key="1">
    <citation type="submission" date="2021-01" db="UniProtKB">
        <authorList>
            <consortium name="EnsemblPlants"/>
        </authorList>
    </citation>
    <scope>IDENTIFICATION</scope>
</reference>
<dbReference type="Proteomes" id="UP000594263">
    <property type="component" value="Unplaced"/>
</dbReference>
<proteinExistence type="predicted"/>
<dbReference type="OMA" id="QHDDRAK"/>
<protein>
    <submittedName>
        <fullName evidence="1">Uncharacterized protein</fullName>
    </submittedName>
</protein>
<evidence type="ECO:0000313" key="1">
    <source>
        <dbReference type="EnsemblPlants" id="Kaladp0024s0562.1.v1.1"/>
    </source>
</evidence>
<name>A0A7N0T6K8_KALFE</name>
<dbReference type="AlphaFoldDB" id="A0A7N0T6K8"/>
<dbReference type="PANTHER" id="PTHR35488:SF2">
    <property type="entry name" value="OS05G0358900 PROTEIN"/>
    <property type="match status" value="1"/>
</dbReference>
<dbReference type="EnsemblPlants" id="Kaladp0024s0562.1.v1.1">
    <property type="protein sequence ID" value="Kaladp0024s0562.1.v1.1"/>
    <property type="gene ID" value="Kaladp0024s0562.v1.1"/>
</dbReference>
<dbReference type="PANTHER" id="PTHR35488">
    <property type="entry name" value="OS05G0358900 PROTEIN-RELATED"/>
    <property type="match status" value="1"/>
</dbReference>
<organism evidence="1 2">
    <name type="scientific">Kalanchoe fedtschenkoi</name>
    <name type="common">Lavender scallops</name>
    <name type="synonym">South American air plant</name>
    <dbReference type="NCBI Taxonomy" id="63787"/>
    <lineage>
        <taxon>Eukaryota</taxon>
        <taxon>Viridiplantae</taxon>
        <taxon>Streptophyta</taxon>
        <taxon>Embryophyta</taxon>
        <taxon>Tracheophyta</taxon>
        <taxon>Spermatophyta</taxon>
        <taxon>Magnoliopsida</taxon>
        <taxon>eudicotyledons</taxon>
        <taxon>Gunneridae</taxon>
        <taxon>Pentapetalae</taxon>
        <taxon>Saxifragales</taxon>
        <taxon>Crassulaceae</taxon>
        <taxon>Kalanchoe</taxon>
    </lineage>
</organism>